<keyword evidence="2" id="KW-1185">Reference proteome</keyword>
<name>A0A4Z2HEK8_9TELE</name>
<gene>
    <name evidence="1" type="ORF">EYF80_025438</name>
</gene>
<comment type="caution">
    <text evidence="1">The sequence shown here is derived from an EMBL/GenBank/DDBJ whole genome shotgun (WGS) entry which is preliminary data.</text>
</comment>
<evidence type="ECO:0000313" key="1">
    <source>
        <dbReference type="EMBL" id="TNN64308.1"/>
    </source>
</evidence>
<dbReference type="Proteomes" id="UP000314294">
    <property type="component" value="Unassembled WGS sequence"/>
</dbReference>
<protein>
    <submittedName>
        <fullName evidence="1">Uncharacterized protein</fullName>
    </submittedName>
</protein>
<accession>A0A4Z2HEK8</accession>
<proteinExistence type="predicted"/>
<sequence length="160" mass="17468">MPGDMILSRARCALGARRTGVWVERLLHVVEAAAQVDEGGVAGDCHLPLVLLLQLKGALQVLSRQHKSQGGKGQLWTKLGIIFSYCYFEILLVDTNKILQKLNVGTSVSYLHHELHISRPAGGSRGQTMSTQSTRTISELTPTCQALLRVLCKSSVTKSF</sequence>
<dbReference type="EMBL" id="SRLO01000255">
    <property type="protein sequence ID" value="TNN64308.1"/>
    <property type="molecule type" value="Genomic_DNA"/>
</dbReference>
<reference evidence="1 2" key="1">
    <citation type="submission" date="2019-03" db="EMBL/GenBank/DDBJ databases">
        <title>First draft genome of Liparis tanakae, snailfish: a comprehensive survey of snailfish specific genes.</title>
        <authorList>
            <person name="Kim W."/>
            <person name="Song I."/>
            <person name="Jeong J.-H."/>
            <person name="Kim D."/>
            <person name="Kim S."/>
            <person name="Ryu S."/>
            <person name="Song J.Y."/>
            <person name="Lee S.K."/>
        </authorList>
    </citation>
    <scope>NUCLEOTIDE SEQUENCE [LARGE SCALE GENOMIC DNA]</scope>
    <source>
        <tissue evidence="1">Muscle</tissue>
    </source>
</reference>
<organism evidence="1 2">
    <name type="scientific">Liparis tanakae</name>
    <name type="common">Tanaka's snailfish</name>
    <dbReference type="NCBI Taxonomy" id="230148"/>
    <lineage>
        <taxon>Eukaryota</taxon>
        <taxon>Metazoa</taxon>
        <taxon>Chordata</taxon>
        <taxon>Craniata</taxon>
        <taxon>Vertebrata</taxon>
        <taxon>Euteleostomi</taxon>
        <taxon>Actinopterygii</taxon>
        <taxon>Neopterygii</taxon>
        <taxon>Teleostei</taxon>
        <taxon>Neoteleostei</taxon>
        <taxon>Acanthomorphata</taxon>
        <taxon>Eupercaria</taxon>
        <taxon>Perciformes</taxon>
        <taxon>Cottioidei</taxon>
        <taxon>Cottales</taxon>
        <taxon>Liparidae</taxon>
        <taxon>Liparis</taxon>
    </lineage>
</organism>
<dbReference type="AlphaFoldDB" id="A0A4Z2HEK8"/>
<evidence type="ECO:0000313" key="2">
    <source>
        <dbReference type="Proteomes" id="UP000314294"/>
    </source>
</evidence>